<proteinExistence type="predicted"/>
<reference evidence="1" key="1">
    <citation type="submission" date="2020-10" db="EMBL/GenBank/DDBJ databases">
        <title>Sequencing the genomes of 1000 actinobacteria strains.</title>
        <authorList>
            <person name="Klenk H.-P."/>
        </authorList>
    </citation>
    <scope>NUCLEOTIDE SEQUENCE</scope>
    <source>
        <strain evidence="1">DSM 46832</strain>
    </source>
</reference>
<dbReference type="EMBL" id="JADBEB010000001">
    <property type="protein sequence ID" value="MBE1489156.1"/>
    <property type="molecule type" value="Genomic_DNA"/>
</dbReference>
<evidence type="ECO:0000313" key="2">
    <source>
        <dbReference type="Proteomes" id="UP000649753"/>
    </source>
</evidence>
<dbReference type="AlphaFoldDB" id="A0A927M9Q0"/>
<protein>
    <submittedName>
        <fullName evidence="1">Uncharacterized protein</fullName>
    </submittedName>
</protein>
<evidence type="ECO:0000313" key="1">
    <source>
        <dbReference type="EMBL" id="MBE1489156.1"/>
    </source>
</evidence>
<keyword evidence="2" id="KW-1185">Reference proteome</keyword>
<gene>
    <name evidence="1" type="ORF">H4W31_004794</name>
</gene>
<name>A0A927M9Q0_9ACTN</name>
<comment type="caution">
    <text evidence="1">The sequence shown here is derived from an EMBL/GenBank/DDBJ whole genome shotgun (WGS) entry which is preliminary data.</text>
</comment>
<accession>A0A927M9Q0</accession>
<organism evidence="1 2">
    <name type="scientific">Plantactinospora soyae</name>
    <dbReference type="NCBI Taxonomy" id="1544732"/>
    <lineage>
        <taxon>Bacteria</taxon>
        <taxon>Bacillati</taxon>
        <taxon>Actinomycetota</taxon>
        <taxon>Actinomycetes</taxon>
        <taxon>Micromonosporales</taxon>
        <taxon>Micromonosporaceae</taxon>
        <taxon>Plantactinospora</taxon>
    </lineage>
</organism>
<dbReference type="Proteomes" id="UP000649753">
    <property type="component" value="Unassembled WGS sequence"/>
</dbReference>
<sequence>MDTLDHLPDLTATLGNLLHDVHLVLSENLFVNRGHGKQDFHHHRRPPPTIDALFARYGLIRLPAHSPSDPLTVWNRTPSPALRLASAFTNSPD</sequence>